<evidence type="ECO:0000313" key="3">
    <source>
        <dbReference type="EMBL" id="SVB39466.1"/>
    </source>
</evidence>
<protein>
    <recommendedName>
        <fullName evidence="4">Membrane fusion protein biotin-lipoyl like domain-containing protein</fullName>
    </recommendedName>
</protein>
<evidence type="ECO:0000256" key="2">
    <source>
        <dbReference type="SAM" id="Phobius"/>
    </source>
</evidence>
<feature type="transmembrane region" description="Helical" evidence="2">
    <location>
        <begin position="28"/>
        <end position="47"/>
    </location>
</feature>
<dbReference type="AlphaFoldDB" id="A0A382DLV0"/>
<keyword evidence="2" id="KW-0472">Membrane</keyword>
<name>A0A382DLV0_9ZZZZ</name>
<evidence type="ECO:0000256" key="1">
    <source>
        <dbReference type="SAM" id="Coils"/>
    </source>
</evidence>
<keyword evidence="2" id="KW-1133">Transmembrane helix</keyword>
<evidence type="ECO:0008006" key="4">
    <source>
        <dbReference type="Google" id="ProtNLM"/>
    </source>
</evidence>
<gene>
    <name evidence="3" type="ORF">METZ01_LOCUS192320</name>
</gene>
<proteinExistence type="predicted"/>
<organism evidence="3">
    <name type="scientific">marine metagenome</name>
    <dbReference type="NCBI Taxonomy" id="408172"/>
    <lineage>
        <taxon>unclassified sequences</taxon>
        <taxon>metagenomes</taxon>
        <taxon>ecological metagenomes</taxon>
    </lineage>
</organism>
<keyword evidence="2" id="KW-0812">Transmembrane</keyword>
<accession>A0A382DLV0</accession>
<keyword evidence="1" id="KW-0175">Coiled coil</keyword>
<dbReference type="EMBL" id="UINC01040083">
    <property type="protein sequence ID" value="SVB39466.1"/>
    <property type="molecule type" value="Genomic_DNA"/>
</dbReference>
<sequence length="340" mass="38453">MTDQSNRSDLRSPEDIARFLPVVRSTGTLVVAVLGVILVCALGYLVMGRLPITVSGNAVVVSRYSVMALESSTHGRIESWQVQPGGDIRRDQVLALVGQPLLEKEIESAREELAELTAAQAEARLLYDKTVALERQSLLARRQAIEKRIEVVERESRDLRVATRSSIDEERKFFSQQEKELLRLRELESRQDRELKARLERARQLRAKELLTEEDLFAVREATTDQQVVLAQVDVKRLELNRSRIAAADRYLQTAKEAEEREQTIESLRQELLSALTESARLDQEVAEVDHQDRLKHARLTRHLDGLSERLRENSEIRSPVQGRVLELTVGEGAVVAPGG</sequence>
<feature type="coiled-coil region" evidence="1">
    <location>
        <begin position="251"/>
        <end position="285"/>
    </location>
</feature>
<feature type="coiled-coil region" evidence="1">
    <location>
        <begin position="99"/>
        <end position="162"/>
    </location>
</feature>
<feature type="non-terminal residue" evidence="3">
    <location>
        <position position="340"/>
    </location>
</feature>
<reference evidence="3" key="1">
    <citation type="submission" date="2018-05" db="EMBL/GenBank/DDBJ databases">
        <authorList>
            <person name="Lanie J.A."/>
            <person name="Ng W.-L."/>
            <person name="Kazmierczak K.M."/>
            <person name="Andrzejewski T.M."/>
            <person name="Davidsen T.M."/>
            <person name="Wayne K.J."/>
            <person name="Tettelin H."/>
            <person name="Glass J.I."/>
            <person name="Rusch D."/>
            <person name="Podicherti R."/>
            <person name="Tsui H.-C.T."/>
            <person name="Winkler M.E."/>
        </authorList>
    </citation>
    <scope>NUCLEOTIDE SEQUENCE</scope>
</reference>